<keyword evidence="4" id="KW-0560">Oxidoreductase</keyword>
<keyword evidence="2" id="KW-0004">4Fe-4S</keyword>
<dbReference type="PANTHER" id="PTHR43255:SF1">
    <property type="entry name" value="IRON-SULFUR-BINDING OXIDOREDUCTASE FADF-RELATED"/>
    <property type="match status" value="1"/>
</dbReference>
<proteinExistence type="inferred from homology"/>
<dbReference type="InterPro" id="IPR004017">
    <property type="entry name" value="Cys_rich_dom"/>
</dbReference>
<evidence type="ECO:0000256" key="4">
    <source>
        <dbReference type="ARBA" id="ARBA00023002"/>
    </source>
</evidence>
<dbReference type="GO" id="GO:0016491">
    <property type="term" value="F:oxidoreductase activity"/>
    <property type="evidence" value="ECO:0007669"/>
    <property type="project" value="UniProtKB-KW"/>
</dbReference>
<dbReference type="HOGENOM" id="CLU_023081_2_0_2"/>
<dbReference type="PROSITE" id="PS51379">
    <property type="entry name" value="4FE4S_FER_2"/>
    <property type="match status" value="2"/>
</dbReference>
<evidence type="ECO:0000256" key="1">
    <source>
        <dbReference type="ARBA" id="ARBA00007097"/>
    </source>
</evidence>
<evidence type="ECO:0000256" key="2">
    <source>
        <dbReference type="ARBA" id="ARBA00022485"/>
    </source>
</evidence>
<dbReference type="KEGG" id="mtp:Mthe_1652"/>
<evidence type="ECO:0000259" key="7">
    <source>
        <dbReference type="PROSITE" id="PS51379"/>
    </source>
</evidence>
<protein>
    <recommendedName>
        <fullName evidence="7">4Fe-4S ferredoxin-type domain-containing protein</fullName>
    </recommendedName>
</protein>
<dbReference type="GO" id="GO:0005886">
    <property type="term" value="C:plasma membrane"/>
    <property type="evidence" value="ECO:0007669"/>
    <property type="project" value="TreeGrafter"/>
</dbReference>
<dbReference type="GeneID" id="4462648"/>
<sequence>MVDVDQIRRCVRCGACRAVCPSFEVLGWESFNTRGRMILIGKILDDSDGSWALESLGTCTTCALCSQMCPAGVTPSKVVEDARRVLASRNITGAWQIELRDRISSTGNSLGEAGRRHGWLSMLGTDASSDVKALDVKADQVYFAGCMASYRYPETAAKTFGILRKFGVSLLPSERCCGSPLLRTGLDASECMEENLRQIDEMDVDVVITGCAGCYTTLKNDYGLKVMSVAEFLAARISELEIGPLDFTVTYHDPCHLGRVNGIFDQPRKVIREICELEEMRSSRELARCCGGGGGVRAGYREISLEIARRRLADAPPEARYIVTACPMCVRNLNEAGGHGRVIDLVDLVAMACRK</sequence>
<dbReference type="PANTHER" id="PTHR43255">
    <property type="entry name" value="IRON-SULFUR-BINDING OXIDOREDUCTASE FADF-RELATED-RELATED"/>
    <property type="match status" value="1"/>
</dbReference>
<feature type="domain" description="4Fe-4S ferredoxin-type" evidence="7">
    <location>
        <begin position="49"/>
        <end position="81"/>
    </location>
</feature>
<organism evidence="8 9">
    <name type="scientific">Methanothrix thermoacetophila (strain DSM 6194 / JCM 14653 / NBRC 101360 / PT)</name>
    <name type="common">Methanosaeta thermophila</name>
    <dbReference type="NCBI Taxonomy" id="349307"/>
    <lineage>
        <taxon>Archaea</taxon>
        <taxon>Methanobacteriati</taxon>
        <taxon>Methanobacteriota</taxon>
        <taxon>Stenosarchaea group</taxon>
        <taxon>Methanomicrobia</taxon>
        <taxon>Methanotrichales</taxon>
        <taxon>Methanotrichaceae</taxon>
        <taxon>Methanothrix</taxon>
    </lineage>
</organism>
<keyword evidence="9" id="KW-1185">Reference proteome</keyword>
<dbReference type="InterPro" id="IPR017896">
    <property type="entry name" value="4Fe4S_Fe-S-bd"/>
</dbReference>
<keyword evidence="6" id="KW-0411">Iron-sulfur</keyword>
<evidence type="ECO:0000256" key="6">
    <source>
        <dbReference type="ARBA" id="ARBA00023014"/>
    </source>
</evidence>
<comment type="similarity">
    <text evidence="1">Belongs to the HdrC family.</text>
</comment>
<dbReference type="InterPro" id="IPR009051">
    <property type="entry name" value="Helical_ferredxn"/>
</dbReference>
<evidence type="ECO:0000313" key="9">
    <source>
        <dbReference type="Proteomes" id="UP000000674"/>
    </source>
</evidence>
<accession>A0B9P5</accession>
<keyword evidence="3" id="KW-0479">Metal-binding</keyword>
<dbReference type="Pfam" id="PF13183">
    <property type="entry name" value="Fer4_8"/>
    <property type="match status" value="1"/>
</dbReference>
<dbReference type="SUPFAM" id="SSF46548">
    <property type="entry name" value="alpha-helical ferredoxin"/>
    <property type="match status" value="1"/>
</dbReference>
<evidence type="ECO:0000313" key="8">
    <source>
        <dbReference type="EMBL" id="ABK15419.1"/>
    </source>
</evidence>
<dbReference type="Pfam" id="PF02754">
    <property type="entry name" value="CCG"/>
    <property type="match status" value="2"/>
</dbReference>
<keyword evidence="5" id="KW-0408">Iron</keyword>
<dbReference type="Proteomes" id="UP000000674">
    <property type="component" value="Chromosome"/>
</dbReference>
<dbReference type="GO" id="GO:0046872">
    <property type="term" value="F:metal ion binding"/>
    <property type="evidence" value="ECO:0007669"/>
    <property type="project" value="UniProtKB-KW"/>
</dbReference>
<evidence type="ECO:0000256" key="5">
    <source>
        <dbReference type="ARBA" id="ARBA00023004"/>
    </source>
</evidence>
<dbReference type="Gene3D" id="1.10.1060.10">
    <property type="entry name" value="Alpha-helical ferredoxin"/>
    <property type="match status" value="1"/>
</dbReference>
<evidence type="ECO:0000256" key="3">
    <source>
        <dbReference type="ARBA" id="ARBA00022723"/>
    </source>
</evidence>
<gene>
    <name evidence="8" type="ordered locus">Mthe_1652</name>
</gene>
<name>A0B9P5_METTP</name>
<feature type="domain" description="4Fe-4S ferredoxin-type" evidence="7">
    <location>
        <begin position="1"/>
        <end position="31"/>
    </location>
</feature>
<dbReference type="PROSITE" id="PS00198">
    <property type="entry name" value="4FE4S_FER_1"/>
    <property type="match status" value="1"/>
</dbReference>
<dbReference type="EMBL" id="CP000477">
    <property type="protein sequence ID" value="ABK15419.1"/>
    <property type="molecule type" value="Genomic_DNA"/>
</dbReference>
<dbReference type="RefSeq" id="WP_011696797.1">
    <property type="nucleotide sequence ID" value="NC_008553.1"/>
</dbReference>
<dbReference type="AlphaFoldDB" id="A0B9P5"/>
<dbReference type="GO" id="GO:0051539">
    <property type="term" value="F:4 iron, 4 sulfur cluster binding"/>
    <property type="evidence" value="ECO:0007669"/>
    <property type="project" value="UniProtKB-KW"/>
</dbReference>
<dbReference type="InterPro" id="IPR051460">
    <property type="entry name" value="HdrC_iron-sulfur_subunit"/>
</dbReference>
<dbReference type="STRING" id="349307.Mthe_1652"/>
<reference evidence="8 9" key="1">
    <citation type="submission" date="2006-10" db="EMBL/GenBank/DDBJ databases">
        <title>Complete sequence of Methanosaeta thermophila PT.</title>
        <authorList>
            <consortium name="US DOE Joint Genome Institute"/>
            <person name="Copeland A."/>
            <person name="Lucas S."/>
            <person name="Lapidus A."/>
            <person name="Barry K."/>
            <person name="Detter J.C."/>
            <person name="Glavina del Rio T."/>
            <person name="Hammon N."/>
            <person name="Israni S."/>
            <person name="Pitluck S."/>
            <person name="Chain P."/>
            <person name="Malfatti S."/>
            <person name="Shin M."/>
            <person name="Vergez L."/>
            <person name="Schmutz J."/>
            <person name="Larimer F."/>
            <person name="Land M."/>
            <person name="Hauser L."/>
            <person name="Kyrpides N."/>
            <person name="Kim E."/>
            <person name="Smith K.S."/>
            <person name="Ingram-Smith C."/>
            <person name="Richardson P."/>
        </authorList>
    </citation>
    <scope>NUCLEOTIDE SEQUENCE [LARGE SCALE GENOMIC DNA]</scope>
    <source>
        <strain evidence="9">DSM 6194 / JCM 14653 / NBRC 101360 / PT</strain>
    </source>
</reference>
<dbReference type="OrthoDB" id="42878at2157"/>
<dbReference type="InterPro" id="IPR017900">
    <property type="entry name" value="4Fe4S_Fe_S_CS"/>
</dbReference>